<dbReference type="SUPFAM" id="SSF49879">
    <property type="entry name" value="SMAD/FHA domain"/>
    <property type="match status" value="1"/>
</dbReference>
<sequence>MPLCSQGHQSADSDYCSECGVRIGAPALAATAAIASASSGEICPDCGTPRSAGSRFCEVCRYDFQGKASYAASAPVALPVTAATAAAAVAAQPTAPAPAAAAPLATFAPRLQFNVEIIVDPALAADADIAAACPQDAPMRFFPLDLEENLVGRRSDVKGVYPEIQVDDPGVSRRHLKLLRQPDGNYAALDLGSTNGSVFNGAELVPGLLTPLKPGDEIVVGNWTKLRIALKK</sequence>
<dbReference type="CDD" id="cd00060">
    <property type="entry name" value="FHA"/>
    <property type="match status" value="1"/>
</dbReference>
<dbReference type="RefSeq" id="WP_378996146.1">
    <property type="nucleotide sequence ID" value="NZ_JBHSMT010000011.1"/>
</dbReference>
<evidence type="ECO:0000259" key="1">
    <source>
        <dbReference type="PROSITE" id="PS50006"/>
    </source>
</evidence>
<dbReference type="SMART" id="SM00240">
    <property type="entry name" value="FHA"/>
    <property type="match status" value="1"/>
</dbReference>
<dbReference type="InterPro" id="IPR000253">
    <property type="entry name" value="FHA_dom"/>
</dbReference>
<dbReference type="InterPro" id="IPR050923">
    <property type="entry name" value="Cell_Proc_Reg/RNA_Proc"/>
</dbReference>
<proteinExistence type="predicted"/>
<dbReference type="Pfam" id="PF00498">
    <property type="entry name" value="FHA"/>
    <property type="match status" value="1"/>
</dbReference>
<reference evidence="3" key="1">
    <citation type="journal article" date="2019" name="Int. J. Syst. Evol. Microbiol.">
        <title>The Global Catalogue of Microorganisms (GCM) 10K type strain sequencing project: providing services to taxonomists for standard genome sequencing and annotation.</title>
        <authorList>
            <consortium name="The Broad Institute Genomics Platform"/>
            <consortium name="The Broad Institute Genome Sequencing Center for Infectious Disease"/>
            <person name="Wu L."/>
            <person name="Ma J."/>
        </authorList>
    </citation>
    <scope>NUCLEOTIDE SEQUENCE [LARGE SCALE GENOMIC DNA]</scope>
    <source>
        <strain evidence="3">JCM 17066</strain>
    </source>
</reference>
<keyword evidence="3" id="KW-1185">Reference proteome</keyword>
<dbReference type="PANTHER" id="PTHR23308">
    <property type="entry name" value="NUCLEAR INHIBITOR OF PROTEIN PHOSPHATASE-1"/>
    <property type="match status" value="1"/>
</dbReference>
<gene>
    <name evidence="2" type="ORF">ACFPM8_06275</name>
</gene>
<comment type="caution">
    <text evidence="2">The sequence shown here is derived from an EMBL/GenBank/DDBJ whole genome shotgun (WGS) entry which is preliminary data.</text>
</comment>
<dbReference type="Gene3D" id="2.60.200.20">
    <property type="match status" value="1"/>
</dbReference>
<protein>
    <submittedName>
        <fullName evidence="2">FHA domain-containing protein</fullName>
    </submittedName>
</protein>
<name>A0ABW0M5X1_9BURK</name>
<dbReference type="InterPro" id="IPR008984">
    <property type="entry name" value="SMAD_FHA_dom_sf"/>
</dbReference>
<evidence type="ECO:0000313" key="2">
    <source>
        <dbReference type="EMBL" id="MFC5473563.1"/>
    </source>
</evidence>
<feature type="domain" description="FHA" evidence="1">
    <location>
        <begin position="149"/>
        <end position="204"/>
    </location>
</feature>
<dbReference type="PROSITE" id="PS50006">
    <property type="entry name" value="FHA_DOMAIN"/>
    <property type="match status" value="1"/>
</dbReference>
<dbReference type="EMBL" id="JBHSMT010000011">
    <property type="protein sequence ID" value="MFC5473563.1"/>
    <property type="molecule type" value="Genomic_DNA"/>
</dbReference>
<dbReference type="Proteomes" id="UP001596045">
    <property type="component" value="Unassembled WGS sequence"/>
</dbReference>
<organism evidence="2 3">
    <name type="scientific">Paraherbaspirillum soli</name>
    <dbReference type="NCBI Taxonomy" id="631222"/>
    <lineage>
        <taxon>Bacteria</taxon>
        <taxon>Pseudomonadati</taxon>
        <taxon>Pseudomonadota</taxon>
        <taxon>Betaproteobacteria</taxon>
        <taxon>Burkholderiales</taxon>
        <taxon>Oxalobacteraceae</taxon>
        <taxon>Paraherbaspirillum</taxon>
    </lineage>
</organism>
<accession>A0ABW0M5X1</accession>
<evidence type="ECO:0000313" key="3">
    <source>
        <dbReference type="Proteomes" id="UP001596045"/>
    </source>
</evidence>